<dbReference type="InterPro" id="IPR003010">
    <property type="entry name" value="C-N_Hydrolase"/>
</dbReference>
<reference evidence="7 8" key="1">
    <citation type="submission" date="2023-03" db="EMBL/GenBank/DDBJ databases">
        <title>High recombination rates correlate with genetic variation in Cardiocondyla obscurior ants.</title>
        <authorList>
            <person name="Errbii M."/>
        </authorList>
    </citation>
    <scope>NUCLEOTIDE SEQUENCE [LARGE SCALE GENOMIC DNA]</scope>
    <source>
        <strain evidence="7">Alpha-2009</strain>
        <tissue evidence="7">Whole body</tissue>
    </source>
</reference>
<evidence type="ECO:0000256" key="3">
    <source>
        <dbReference type="ARBA" id="ARBA00022801"/>
    </source>
</evidence>
<evidence type="ECO:0000256" key="1">
    <source>
        <dbReference type="ARBA" id="ARBA00008225"/>
    </source>
</evidence>
<gene>
    <name evidence="7" type="ORF">PUN28_015098</name>
</gene>
<feature type="chain" id="PRO_5043979923" description="CN hydrolase domain-containing protein" evidence="5">
    <location>
        <begin position="21"/>
        <end position="522"/>
    </location>
</feature>
<dbReference type="InterPro" id="IPR040154">
    <property type="entry name" value="Biotinidase/VNN"/>
</dbReference>
<name>A0AAW2F0X1_9HYME</name>
<dbReference type="Pfam" id="PF00795">
    <property type="entry name" value="CN_hydrolase"/>
    <property type="match status" value="1"/>
</dbReference>
<dbReference type="PANTHER" id="PTHR10609">
    <property type="entry name" value="BIOTINIDASE-RELATED"/>
    <property type="match status" value="1"/>
</dbReference>
<keyword evidence="8" id="KW-1185">Reference proteome</keyword>
<dbReference type="PROSITE" id="PS50263">
    <property type="entry name" value="CN_HYDROLASE"/>
    <property type="match status" value="1"/>
</dbReference>
<keyword evidence="4" id="KW-0325">Glycoprotein</keyword>
<evidence type="ECO:0000313" key="7">
    <source>
        <dbReference type="EMBL" id="KAL0108326.1"/>
    </source>
</evidence>
<dbReference type="InterPro" id="IPR012101">
    <property type="entry name" value="Biotinidase-like_euk"/>
</dbReference>
<evidence type="ECO:0000256" key="2">
    <source>
        <dbReference type="ARBA" id="ARBA00022729"/>
    </source>
</evidence>
<feature type="signal peptide" evidence="5">
    <location>
        <begin position="1"/>
        <end position="20"/>
    </location>
</feature>
<accession>A0AAW2F0X1</accession>
<evidence type="ECO:0000256" key="4">
    <source>
        <dbReference type="ARBA" id="ARBA00023180"/>
    </source>
</evidence>
<dbReference type="SUPFAM" id="SSF56317">
    <property type="entry name" value="Carbon-nitrogen hydrolase"/>
    <property type="match status" value="1"/>
</dbReference>
<sequence>MGRMWIAVYLLIVSVHLSHQKSTPDSMTYIAAVVEYPPKYFSNANETLNVNSDAYVRLIRTASLSNADIIVFPEDGLTTVNLPEREEMGDWTTIIPSPMDFYKPCTQNTIEVSNTLKKISCAARDNEIYVVINIAEKAPCNNIPCPRDKVFYYNSNVVFDRKGMIIARYRKTNLYGEHQFNVTLHPEVVSFNTDFGVKFGTFICFDILFFEPALILTRIKEITDIVYPTAWFSETPFLTAVQTQAGWSYAEDVNLLASGYNRPSFGNVGSGIYLGRKGVGKKIMPKTTHEEILIFEVPKIIKTKHNENYHDFSKSQAQRTSLDYQQKNQVNDAMITINEILLKHEDIQIYQTFLLEKSTEKSICQNNFCCEFKVEITKADPSVKYRLAVFNGARRYYLDDAYVRACGIIQCSNDSVLSCNSVQESQTVFHNIEISTTLHNNKGELIMPSTLNSDLLTLENWTFNKHAHDNHVHVNMLLNSNTNNLVTFGIYVRNFDKSNANKISFCIVNSLILTVVMLFSNL</sequence>
<dbReference type="AlphaFoldDB" id="A0AAW2F0X1"/>
<comment type="caution">
    <text evidence="7">The sequence shown here is derived from an EMBL/GenBank/DDBJ whole genome shotgun (WGS) entry which is preliminary data.</text>
</comment>
<proteinExistence type="inferred from homology"/>
<keyword evidence="2 5" id="KW-0732">Signal</keyword>
<dbReference type="PANTHER" id="PTHR10609:SF14">
    <property type="entry name" value="BIOTINIDASE"/>
    <property type="match status" value="1"/>
</dbReference>
<dbReference type="InterPro" id="IPR036526">
    <property type="entry name" value="C-N_Hydrolase_sf"/>
</dbReference>
<protein>
    <recommendedName>
        <fullName evidence="6">CN hydrolase domain-containing protein</fullName>
    </recommendedName>
</protein>
<dbReference type="GO" id="GO:0016811">
    <property type="term" value="F:hydrolase activity, acting on carbon-nitrogen (but not peptide) bonds, in linear amides"/>
    <property type="evidence" value="ECO:0007669"/>
    <property type="project" value="InterPro"/>
</dbReference>
<dbReference type="Gene3D" id="3.60.110.10">
    <property type="entry name" value="Carbon-nitrogen hydrolase"/>
    <property type="match status" value="1"/>
</dbReference>
<keyword evidence="3" id="KW-0378">Hydrolase</keyword>
<evidence type="ECO:0000256" key="5">
    <source>
        <dbReference type="SAM" id="SignalP"/>
    </source>
</evidence>
<evidence type="ECO:0000313" key="8">
    <source>
        <dbReference type="Proteomes" id="UP001430953"/>
    </source>
</evidence>
<dbReference type="InterPro" id="IPR043957">
    <property type="entry name" value="Vanin_C"/>
</dbReference>
<feature type="domain" description="CN hydrolase" evidence="6">
    <location>
        <begin position="29"/>
        <end position="299"/>
    </location>
</feature>
<dbReference type="CDD" id="cd07567">
    <property type="entry name" value="biotinidase_like"/>
    <property type="match status" value="1"/>
</dbReference>
<dbReference type="Pfam" id="PF19018">
    <property type="entry name" value="Vanin_C"/>
    <property type="match status" value="1"/>
</dbReference>
<organism evidence="7 8">
    <name type="scientific">Cardiocondyla obscurior</name>
    <dbReference type="NCBI Taxonomy" id="286306"/>
    <lineage>
        <taxon>Eukaryota</taxon>
        <taxon>Metazoa</taxon>
        <taxon>Ecdysozoa</taxon>
        <taxon>Arthropoda</taxon>
        <taxon>Hexapoda</taxon>
        <taxon>Insecta</taxon>
        <taxon>Pterygota</taxon>
        <taxon>Neoptera</taxon>
        <taxon>Endopterygota</taxon>
        <taxon>Hymenoptera</taxon>
        <taxon>Apocrita</taxon>
        <taxon>Aculeata</taxon>
        <taxon>Formicoidea</taxon>
        <taxon>Formicidae</taxon>
        <taxon>Myrmicinae</taxon>
        <taxon>Cardiocondyla</taxon>
    </lineage>
</organism>
<dbReference type="EMBL" id="JADYXP020000016">
    <property type="protein sequence ID" value="KAL0108326.1"/>
    <property type="molecule type" value="Genomic_DNA"/>
</dbReference>
<comment type="similarity">
    <text evidence="1">Belongs to the carbon-nitrogen hydrolase superfamily. BTD/VNN family.</text>
</comment>
<evidence type="ECO:0000259" key="6">
    <source>
        <dbReference type="PROSITE" id="PS50263"/>
    </source>
</evidence>
<dbReference type="Proteomes" id="UP001430953">
    <property type="component" value="Unassembled WGS sequence"/>
</dbReference>